<evidence type="ECO:0000313" key="1">
    <source>
        <dbReference type="EMBL" id="KAH9293083.1"/>
    </source>
</evidence>
<dbReference type="EMBL" id="JAHRHJ020001727">
    <property type="protein sequence ID" value="KAH9293083.1"/>
    <property type="molecule type" value="Genomic_DNA"/>
</dbReference>
<protein>
    <submittedName>
        <fullName evidence="1">Uncharacterized protein</fullName>
    </submittedName>
</protein>
<dbReference type="Proteomes" id="UP000824469">
    <property type="component" value="Unassembled WGS sequence"/>
</dbReference>
<evidence type="ECO:0000313" key="2">
    <source>
        <dbReference type="Proteomes" id="UP000824469"/>
    </source>
</evidence>
<reference evidence="1 2" key="1">
    <citation type="journal article" date="2021" name="Nat. Plants">
        <title>The Taxus genome provides insights into paclitaxel biosynthesis.</title>
        <authorList>
            <person name="Xiong X."/>
            <person name="Gou J."/>
            <person name="Liao Q."/>
            <person name="Li Y."/>
            <person name="Zhou Q."/>
            <person name="Bi G."/>
            <person name="Li C."/>
            <person name="Du R."/>
            <person name="Wang X."/>
            <person name="Sun T."/>
            <person name="Guo L."/>
            <person name="Liang H."/>
            <person name="Lu P."/>
            <person name="Wu Y."/>
            <person name="Zhang Z."/>
            <person name="Ro D.K."/>
            <person name="Shang Y."/>
            <person name="Huang S."/>
            <person name="Yan J."/>
        </authorList>
    </citation>
    <scope>NUCLEOTIDE SEQUENCE [LARGE SCALE GENOMIC DNA]</scope>
    <source>
        <strain evidence="1">Ta-2019</strain>
    </source>
</reference>
<comment type="caution">
    <text evidence="1">The sequence shown here is derived from an EMBL/GenBank/DDBJ whole genome shotgun (WGS) entry which is preliminary data.</text>
</comment>
<gene>
    <name evidence="1" type="ORF">KI387_041713</name>
</gene>
<keyword evidence="2" id="KW-1185">Reference proteome</keyword>
<organism evidence="1 2">
    <name type="scientific">Taxus chinensis</name>
    <name type="common">Chinese yew</name>
    <name type="synonym">Taxus wallichiana var. chinensis</name>
    <dbReference type="NCBI Taxonomy" id="29808"/>
    <lineage>
        <taxon>Eukaryota</taxon>
        <taxon>Viridiplantae</taxon>
        <taxon>Streptophyta</taxon>
        <taxon>Embryophyta</taxon>
        <taxon>Tracheophyta</taxon>
        <taxon>Spermatophyta</taxon>
        <taxon>Pinopsida</taxon>
        <taxon>Pinidae</taxon>
        <taxon>Conifers II</taxon>
        <taxon>Cupressales</taxon>
        <taxon>Taxaceae</taxon>
        <taxon>Taxus</taxon>
    </lineage>
</organism>
<accession>A0AA38C591</accession>
<feature type="non-terminal residue" evidence="1">
    <location>
        <position position="1"/>
    </location>
</feature>
<proteinExistence type="predicted"/>
<sequence length="50" mass="6084">SYPQGNIRDTMFADSQIRWVRPFKWRRRILNAGESRQFDPPSRIMDNFLL</sequence>
<dbReference type="AlphaFoldDB" id="A0AA38C591"/>
<name>A0AA38C591_TAXCH</name>